<protein>
    <recommendedName>
        <fullName evidence="4">Lipoprotein</fullName>
    </recommendedName>
</protein>
<proteinExistence type="predicted"/>
<reference evidence="2 3" key="1">
    <citation type="submission" date="2023-08" db="EMBL/GenBank/DDBJ databases">
        <authorList>
            <person name="Park J.-S."/>
        </authorList>
    </citation>
    <scope>NUCLEOTIDE SEQUENCE [LARGE SCALE GENOMIC DNA]</scope>
    <source>
        <strain evidence="2 3">2205SS18-9</strain>
    </source>
</reference>
<feature type="region of interest" description="Disordered" evidence="1">
    <location>
        <begin position="19"/>
        <end position="44"/>
    </location>
</feature>
<comment type="caution">
    <text evidence="2">The sequence shown here is derived from an EMBL/GenBank/DDBJ whole genome shotgun (WGS) entry which is preliminary data.</text>
</comment>
<dbReference type="Proteomes" id="UP001231941">
    <property type="component" value="Unassembled WGS sequence"/>
</dbReference>
<keyword evidence="3" id="KW-1185">Reference proteome</keyword>
<evidence type="ECO:0000313" key="2">
    <source>
        <dbReference type="EMBL" id="MDP5276120.1"/>
    </source>
</evidence>
<name>A0ABT9J548_9BACL</name>
<evidence type="ECO:0000313" key="3">
    <source>
        <dbReference type="Proteomes" id="UP001231941"/>
    </source>
</evidence>
<organism evidence="2 3">
    <name type="scientific">Chengkuizengella axinellae</name>
    <dbReference type="NCBI Taxonomy" id="3064388"/>
    <lineage>
        <taxon>Bacteria</taxon>
        <taxon>Bacillati</taxon>
        <taxon>Bacillota</taxon>
        <taxon>Bacilli</taxon>
        <taxon>Bacillales</taxon>
        <taxon>Paenibacillaceae</taxon>
        <taxon>Chengkuizengella</taxon>
    </lineage>
</organism>
<gene>
    <name evidence="2" type="ORF">Q5Y73_18640</name>
</gene>
<sequence>MKKILISLVVIMALAGCSSESKEENHSGTTEEKNEDIELVQEEEPETIKQYEEPAQFVHELLKSGQFTVDYLEEQVAPPQDSSLSQEEMDKLADTMLTNLADNMDWYQSEMEKLELSDQDKLPYDPKFGITEEEYNLLSNVWDQIELVKTREGQLKIQKVDGKIGIAGKSTGNVLTKVGIDLENNKILTEFGIATYDRKIEANENQILTGIWNGYCWKIAESTHDFEFLFTDLNICIGQLVESGETIIYNNAGLIDNFGVVMEVSELIKFQGNKP</sequence>
<evidence type="ECO:0008006" key="4">
    <source>
        <dbReference type="Google" id="ProtNLM"/>
    </source>
</evidence>
<dbReference type="PROSITE" id="PS51257">
    <property type="entry name" value="PROKAR_LIPOPROTEIN"/>
    <property type="match status" value="1"/>
</dbReference>
<accession>A0ABT9J548</accession>
<dbReference type="EMBL" id="JAVAMP010000012">
    <property type="protein sequence ID" value="MDP5276120.1"/>
    <property type="molecule type" value="Genomic_DNA"/>
</dbReference>
<evidence type="ECO:0000256" key="1">
    <source>
        <dbReference type="SAM" id="MobiDB-lite"/>
    </source>
</evidence>
<feature type="compositionally biased region" description="Acidic residues" evidence="1">
    <location>
        <begin position="33"/>
        <end position="44"/>
    </location>
</feature>
<dbReference type="RefSeq" id="WP_305993431.1">
    <property type="nucleotide sequence ID" value="NZ_JAVAMP010000012.1"/>
</dbReference>
<feature type="compositionally biased region" description="Basic and acidic residues" evidence="1">
    <location>
        <begin position="20"/>
        <end position="32"/>
    </location>
</feature>